<name>A0AAV7JKV2_9METZ</name>
<dbReference type="Proteomes" id="UP001165289">
    <property type="component" value="Unassembled WGS sequence"/>
</dbReference>
<organism evidence="1 2">
    <name type="scientific">Oopsacas minuta</name>
    <dbReference type="NCBI Taxonomy" id="111878"/>
    <lineage>
        <taxon>Eukaryota</taxon>
        <taxon>Metazoa</taxon>
        <taxon>Porifera</taxon>
        <taxon>Hexactinellida</taxon>
        <taxon>Hexasterophora</taxon>
        <taxon>Lyssacinosida</taxon>
        <taxon>Leucopsacidae</taxon>
        <taxon>Oopsacas</taxon>
    </lineage>
</organism>
<comment type="caution">
    <text evidence="1">The sequence shown here is derived from an EMBL/GenBank/DDBJ whole genome shotgun (WGS) entry which is preliminary data.</text>
</comment>
<proteinExistence type="predicted"/>
<dbReference type="AlphaFoldDB" id="A0AAV7JKV2"/>
<evidence type="ECO:0000313" key="1">
    <source>
        <dbReference type="EMBL" id="KAI6649592.1"/>
    </source>
</evidence>
<gene>
    <name evidence="1" type="ORF">LOD99_6758</name>
</gene>
<reference evidence="1 2" key="1">
    <citation type="journal article" date="2023" name="BMC Biol.">
        <title>The compact genome of the sponge Oopsacas minuta (Hexactinellida) is lacking key metazoan core genes.</title>
        <authorList>
            <person name="Santini S."/>
            <person name="Schenkelaars Q."/>
            <person name="Jourda C."/>
            <person name="Duchesne M."/>
            <person name="Belahbib H."/>
            <person name="Rocher C."/>
            <person name="Selva M."/>
            <person name="Riesgo A."/>
            <person name="Vervoort M."/>
            <person name="Leys S.P."/>
            <person name="Kodjabachian L."/>
            <person name="Le Bivic A."/>
            <person name="Borchiellini C."/>
            <person name="Claverie J.M."/>
            <person name="Renard E."/>
        </authorList>
    </citation>
    <scope>NUCLEOTIDE SEQUENCE [LARGE SCALE GENOMIC DNA]</scope>
    <source>
        <strain evidence="1">SPO-2</strain>
    </source>
</reference>
<sequence>MRSELTTLSSQYKSQIVTTLISSVNIRFARYEQNEGFQMAAILDLRWKLDWCRPDEVTRYTNLLIEEVSLQYGPNEMDELETTSSPARKICKLFNIMVSQSSPISNSKEPSQTRWRYISLNQRSQRMLSH</sequence>
<accession>A0AAV7JKV2</accession>
<evidence type="ECO:0000313" key="2">
    <source>
        <dbReference type="Proteomes" id="UP001165289"/>
    </source>
</evidence>
<keyword evidence="2" id="KW-1185">Reference proteome</keyword>
<protein>
    <submittedName>
        <fullName evidence="1">Uncharacterized protein</fullName>
    </submittedName>
</protein>
<dbReference type="EMBL" id="JAKMXF010000320">
    <property type="protein sequence ID" value="KAI6649592.1"/>
    <property type="molecule type" value="Genomic_DNA"/>
</dbReference>